<dbReference type="Proteomes" id="UP000712080">
    <property type="component" value="Unassembled WGS sequence"/>
</dbReference>
<dbReference type="GO" id="GO:0017057">
    <property type="term" value="F:6-phosphogluconolactonase activity"/>
    <property type="evidence" value="ECO:0007669"/>
    <property type="project" value="TreeGrafter"/>
</dbReference>
<dbReference type="InterPro" id="IPR011048">
    <property type="entry name" value="Haem_d1_sf"/>
</dbReference>
<dbReference type="InterPro" id="IPR019405">
    <property type="entry name" value="Lactonase_7-beta_prop"/>
</dbReference>
<dbReference type="SUPFAM" id="SSF51004">
    <property type="entry name" value="C-terminal (heme d1) domain of cytochrome cd1-nitrite reductase"/>
    <property type="match status" value="1"/>
</dbReference>
<evidence type="ECO:0000256" key="1">
    <source>
        <dbReference type="ARBA" id="ARBA00005564"/>
    </source>
</evidence>
<gene>
    <name evidence="4" type="ORF">G6047_02075</name>
</gene>
<dbReference type="GO" id="GO:0006006">
    <property type="term" value="P:glucose metabolic process"/>
    <property type="evidence" value="ECO:0007669"/>
    <property type="project" value="UniProtKB-KW"/>
</dbReference>
<evidence type="ECO:0000313" key="5">
    <source>
        <dbReference type="Proteomes" id="UP000712080"/>
    </source>
</evidence>
<dbReference type="Pfam" id="PF10282">
    <property type="entry name" value="Lactonase"/>
    <property type="match status" value="1"/>
</dbReference>
<feature type="signal peptide" evidence="3">
    <location>
        <begin position="1"/>
        <end position="18"/>
    </location>
</feature>
<name>A0A972FIX6_9FLAO</name>
<dbReference type="AlphaFoldDB" id="A0A972FIX6"/>
<comment type="similarity">
    <text evidence="1">Belongs to the cycloisomerase 2 family.</text>
</comment>
<protein>
    <submittedName>
        <fullName evidence="4">Lactonase family protein</fullName>
    </submittedName>
</protein>
<dbReference type="InterPro" id="IPR015943">
    <property type="entry name" value="WD40/YVTN_repeat-like_dom_sf"/>
</dbReference>
<dbReference type="FunFam" id="2.130.10.10:FF:000306">
    <property type="entry name" value="3-carboxymuconate cyclase"/>
    <property type="match status" value="1"/>
</dbReference>
<organism evidence="4 5">
    <name type="scientific">Flavobacterium silvaticum</name>
    <dbReference type="NCBI Taxonomy" id="1852020"/>
    <lineage>
        <taxon>Bacteria</taxon>
        <taxon>Pseudomonadati</taxon>
        <taxon>Bacteroidota</taxon>
        <taxon>Flavobacteriia</taxon>
        <taxon>Flavobacteriales</taxon>
        <taxon>Flavobacteriaceae</taxon>
        <taxon>Flavobacterium</taxon>
    </lineage>
</organism>
<accession>A0A972FIX6</accession>
<sequence>MKTRFLIPIFFTIMTASAQNKVNLLVGTYTNSCDSKGIYVYEFDTATADVKLKATSDKIINPSYLTVSPDRKKVWAVNEDGAKSGVTSFAFDAKKGTLKTLNSQETLGADPCFIMNDKGNVITANYSGGSISVFKNQPDGKLDKACQIVTHEGHSMRKQQKSPHMHQTQLAPDKKFVIANDLGTDRIYVYRYYPESEKQVLEFQDTIPVKTASGPRHLTFSPDGKSAYLLQELDGTLTAYHYAEGKFSRFQETTVVNPDSKSDASAADIHISQDGKFLYATNRGDANTITTFSVGTNGRLSLIETIATGGKGPRNFTLSPDGNFVLVAHQYSNDVIIFKRDKLTGKLTDSGKKIALCSPVCLVFAPQD</sequence>
<dbReference type="GO" id="GO:0005829">
    <property type="term" value="C:cytosol"/>
    <property type="evidence" value="ECO:0007669"/>
    <property type="project" value="TreeGrafter"/>
</dbReference>
<keyword evidence="5" id="KW-1185">Reference proteome</keyword>
<dbReference type="RefSeq" id="WP_169525809.1">
    <property type="nucleotide sequence ID" value="NZ_JAAMPU010000096.1"/>
</dbReference>
<feature type="chain" id="PRO_5037952528" evidence="3">
    <location>
        <begin position="19"/>
        <end position="368"/>
    </location>
</feature>
<comment type="caution">
    <text evidence="4">The sequence shown here is derived from an EMBL/GenBank/DDBJ whole genome shotgun (WGS) entry which is preliminary data.</text>
</comment>
<dbReference type="Gene3D" id="2.130.10.10">
    <property type="entry name" value="YVTN repeat-like/Quinoprotein amine dehydrogenase"/>
    <property type="match status" value="1"/>
</dbReference>
<keyword evidence="2" id="KW-0313">Glucose metabolism</keyword>
<keyword evidence="3" id="KW-0732">Signal</keyword>
<dbReference type="EMBL" id="JAAMPU010000096">
    <property type="protein sequence ID" value="NMH26806.1"/>
    <property type="molecule type" value="Genomic_DNA"/>
</dbReference>
<dbReference type="PANTHER" id="PTHR30344">
    <property type="entry name" value="6-PHOSPHOGLUCONOLACTONASE-RELATED"/>
    <property type="match status" value="1"/>
</dbReference>
<dbReference type="InterPro" id="IPR050282">
    <property type="entry name" value="Cycloisomerase_2"/>
</dbReference>
<keyword evidence="2" id="KW-0119">Carbohydrate metabolism</keyword>
<evidence type="ECO:0000313" key="4">
    <source>
        <dbReference type="EMBL" id="NMH26806.1"/>
    </source>
</evidence>
<proteinExistence type="inferred from homology"/>
<evidence type="ECO:0000256" key="3">
    <source>
        <dbReference type="SAM" id="SignalP"/>
    </source>
</evidence>
<evidence type="ECO:0000256" key="2">
    <source>
        <dbReference type="ARBA" id="ARBA00022526"/>
    </source>
</evidence>
<dbReference type="PANTHER" id="PTHR30344:SF1">
    <property type="entry name" value="6-PHOSPHOGLUCONOLACTONASE"/>
    <property type="match status" value="1"/>
</dbReference>
<reference evidence="4" key="1">
    <citation type="submission" date="2020-02" db="EMBL/GenBank/DDBJ databases">
        <title>Flavobacterium sp. genome.</title>
        <authorList>
            <person name="Jung H.S."/>
            <person name="Baek J.H."/>
            <person name="Jeon C.O."/>
        </authorList>
    </citation>
    <scope>NUCLEOTIDE SEQUENCE</scope>
    <source>
        <strain evidence="4">SE-s28</strain>
    </source>
</reference>